<gene>
    <name evidence="2" type="ORF">LMG29739_03192</name>
</gene>
<dbReference type="CDD" id="cd04301">
    <property type="entry name" value="NAT_SF"/>
    <property type="match status" value="1"/>
</dbReference>
<dbReference type="RefSeq" id="WP_175111886.1">
    <property type="nucleotide sequence ID" value="NZ_CADIKF010000023.1"/>
</dbReference>
<evidence type="ECO:0000313" key="3">
    <source>
        <dbReference type="Proteomes" id="UP000494329"/>
    </source>
</evidence>
<dbReference type="Pfam" id="PF13673">
    <property type="entry name" value="Acetyltransf_10"/>
    <property type="match status" value="1"/>
</dbReference>
<feature type="domain" description="N-acetyltransferase" evidence="1">
    <location>
        <begin position="45"/>
        <end position="188"/>
    </location>
</feature>
<sequence>MSGARDDLGRVSAAHPVLASRATSGQQTAPHDEPSRTSSVTWAWSSFAQLPVDHLYAALNLRESIFVVEQDVPYLDADGRDPHCRHLTGFADGQLIAYSRTLPKDLFEPGFFSFGRVVVHPAHRRVGIGRELVTRVLDHLDEIRGNTPIKISSQLYLENFYRSFGFVSNGEPYIEDRILHIEMVRGLCRQGAVS</sequence>
<organism evidence="2 3">
    <name type="scientific">Paraburkholderia solisilvae</name>
    <dbReference type="NCBI Taxonomy" id="624376"/>
    <lineage>
        <taxon>Bacteria</taxon>
        <taxon>Pseudomonadati</taxon>
        <taxon>Pseudomonadota</taxon>
        <taxon>Betaproteobacteria</taxon>
        <taxon>Burkholderiales</taxon>
        <taxon>Burkholderiaceae</taxon>
        <taxon>Paraburkholderia</taxon>
    </lineage>
</organism>
<dbReference type="AlphaFoldDB" id="A0A6J5DZR0"/>
<dbReference type="GO" id="GO:0016747">
    <property type="term" value="F:acyltransferase activity, transferring groups other than amino-acyl groups"/>
    <property type="evidence" value="ECO:0007669"/>
    <property type="project" value="InterPro"/>
</dbReference>
<evidence type="ECO:0000259" key="1">
    <source>
        <dbReference type="PROSITE" id="PS51186"/>
    </source>
</evidence>
<proteinExistence type="predicted"/>
<dbReference type="InterPro" id="IPR000182">
    <property type="entry name" value="GNAT_dom"/>
</dbReference>
<dbReference type="InterPro" id="IPR016181">
    <property type="entry name" value="Acyl_CoA_acyltransferase"/>
</dbReference>
<name>A0A6J5DZR0_9BURK</name>
<dbReference type="Gene3D" id="3.40.630.30">
    <property type="match status" value="1"/>
</dbReference>
<protein>
    <recommendedName>
        <fullName evidence="1">N-acetyltransferase domain-containing protein</fullName>
    </recommendedName>
</protein>
<dbReference type="PROSITE" id="PS51186">
    <property type="entry name" value="GNAT"/>
    <property type="match status" value="1"/>
</dbReference>
<dbReference type="EMBL" id="CADIKF010000023">
    <property type="protein sequence ID" value="CAB3759588.1"/>
    <property type="molecule type" value="Genomic_DNA"/>
</dbReference>
<accession>A0A6J5DZR0</accession>
<evidence type="ECO:0000313" key="2">
    <source>
        <dbReference type="EMBL" id="CAB3759588.1"/>
    </source>
</evidence>
<keyword evidence="3" id="KW-1185">Reference proteome</keyword>
<dbReference type="SUPFAM" id="SSF55729">
    <property type="entry name" value="Acyl-CoA N-acyltransferases (Nat)"/>
    <property type="match status" value="1"/>
</dbReference>
<dbReference type="Proteomes" id="UP000494329">
    <property type="component" value="Unassembled WGS sequence"/>
</dbReference>
<reference evidence="2 3" key="1">
    <citation type="submission" date="2020-04" db="EMBL/GenBank/DDBJ databases">
        <authorList>
            <person name="De Canck E."/>
        </authorList>
    </citation>
    <scope>NUCLEOTIDE SEQUENCE [LARGE SCALE GENOMIC DNA]</scope>
    <source>
        <strain evidence="2 3">LMG 29739</strain>
    </source>
</reference>